<reference evidence="2" key="1">
    <citation type="submission" date="2023-06" db="EMBL/GenBank/DDBJ databases">
        <title>Genome-scale phylogeny and comparative genomics of the fungal order Sordariales.</title>
        <authorList>
            <consortium name="Lawrence Berkeley National Laboratory"/>
            <person name="Hensen N."/>
            <person name="Bonometti L."/>
            <person name="Westerberg I."/>
            <person name="Brannstrom I.O."/>
            <person name="Guillou S."/>
            <person name="Cros-Aarteil S."/>
            <person name="Calhoun S."/>
            <person name="Haridas S."/>
            <person name="Kuo A."/>
            <person name="Mondo S."/>
            <person name="Pangilinan J."/>
            <person name="Riley R."/>
            <person name="Labutti K."/>
            <person name="Andreopoulos B."/>
            <person name="Lipzen A."/>
            <person name="Chen C."/>
            <person name="Yanf M."/>
            <person name="Daum C."/>
            <person name="Ng V."/>
            <person name="Clum A."/>
            <person name="Steindorff A."/>
            <person name="Ohm R."/>
            <person name="Martin F."/>
            <person name="Silar P."/>
            <person name="Natvig D."/>
            <person name="Lalanne C."/>
            <person name="Gautier V."/>
            <person name="Ament-Velasquez S.L."/>
            <person name="Kruys A."/>
            <person name="Hutchinson M.I."/>
            <person name="Powell A.J."/>
            <person name="Barry K."/>
            <person name="Miller A.N."/>
            <person name="Grigoriev I.V."/>
            <person name="Debuchy R."/>
            <person name="Gladieux P."/>
            <person name="Thoren M.H."/>
            <person name="Johannesson H."/>
        </authorList>
    </citation>
    <scope>NUCLEOTIDE SEQUENCE</scope>
    <source>
        <strain evidence="2">CBS 307.81</strain>
    </source>
</reference>
<keyword evidence="1" id="KW-0472">Membrane</keyword>
<evidence type="ECO:0000313" key="3">
    <source>
        <dbReference type="Proteomes" id="UP001174997"/>
    </source>
</evidence>
<keyword evidence="1" id="KW-1133">Transmembrane helix</keyword>
<name>A0AA40DFH5_9PEZI</name>
<proteinExistence type="predicted"/>
<keyword evidence="1" id="KW-0812">Transmembrane</keyword>
<dbReference type="AlphaFoldDB" id="A0AA40DFH5"/>
<dbReference type="Proteomes" id="UP001174997">
    <property type="component" value="Unassembled WGS sequence"/>
</dbReference>
<comment type="caution">
    <text evidence="2">The sequence shown here is derived from an EMBL/GenBank/DDBJ whole genome shotgun (WGS) entry which is preliminary data.</text>
</comment>
<dbReference type="EMBL" id="JAULSY010000008">
    <property type="protein sequence ID" value="KAK0673124.1"/>
    <property type="molecule type" value="Genomic_DNA"/>
</dbReference>
<protein>
    <submittedName>
        <fullName evidence="2">Uncharacterized protein</fullName>
    </submittedName>
</protein>
<feature type="transmembrane region" description="Helical" evidence="1">
    <location>
        <begin position="6"/>
        <end position="23"/>
    </location>
</feature>
<sequence length="54" mass="6192">MAVLDLFYLLAFYTSLVLVIVYIPRQSIKSEATLDKRAEKIGKGYAKWAAKQNR</sequence>
<accession>A0AA40DFH5</accession>
<evidence type="ECO:0000313" key="2">
    <source>
        <dbReference type="EMBL" id="KAK0673124.1"/>
    </source>
</evidence>
<organism evidence="2 3">
    <name type="scientific">Cercophora samala</name>
    <dbReference type="NCBI Taxonomy" id="330535"/>
    <lineage>
        <taxon>Eukaryota</taxon>
        <taxon>Fungi</taxon>
        <taxon>Dikarya</taxon>
        <taxon>Ascomycota</taxon>
        <taxon>Pezizomycotina</taxon>
        <taxon>Sordariomycetes</taxon>
        <taxon>Sordariomycetidae</taxon>
        <taxon>Sordariales</taxon>
        <taxon>Lasiosphaeriaceae</taxon>
        <taxon>Cercophora</taxon>
    </lineage>
</organism>
<evidence type="ECO:0000256" key="1">
    <source>
        <dbReference type="SAM" id="Phobius"/>
    </source>
</evidence>
<gene>
    <name evidence="2" type="ORF">QBC41DRAFT_298922</name>
</gene>
<keyword evidence="3" id="KW-1185">Reference proteome</keyword>